<sequence>MKRFKETNEGLYELSKKDKLALDIALLDEAGNDMCSIPLEKLKSKVFRDRHKKMCVDPQHWSTTQKKKQKSIWSKSARAGVKGLYNSLEEDDSNLVILIQDITRQMIQALQKGDERKLKGLYKNLGKVIK</sequence>
<evidence type="ECO:0000313" key="1">
    <source>
        <dbReference type="EMBL" id="SVB34728.1"/>
    </source>
</evidence>
<protein>
    <submittedName>
        <fullName evidence="1">Uncharacterized protein</fullName>
    </submittedName>
</protein>
<dbReference type="EMBL" id="UINC01038149">
    <property type="protein sequence ID" value="SVB34728.1"/>
    <property type="molecule type" value="Genomic_DNA"/>
</dbReference>
<gene>
    <name evidence="1" type="ORF">METZ01_LOCUS187582</name>
</gene>
<dbReference type="AlphaFoldDB" id="A0A382D8E0"/>
<proteinExistence type="predicted"/>
<organism evidence="1">
    <name type="scientific">marine metagenome</name>
    <dbReference type="NCBI Taxonomy" id="408172"/>
    <lineage>
        <taxon>unclassified sequences</taxon>
        <taxon>metagenomes</taxon>
        <taxon>ecological metagenomes</taxon>
    </lineage>
</organism>
<reference evidence="1" key="1">
    <citation type="submission" date="2018-05" db="EMBL/GenBank/DDBJ databases">
        <authorList>
            <person name="Lanie J.A."/>
            <person name="Ng W.-L."/>
            <person name="Kazmierczak K.M."/>
            <person name="Andrzejewski T.M."/>
            <person name="Davidsen T.M."/>
            <person name="Wayne K.J."/>
            <person name="Tettelin H."/>
            <person name="Glass J.I."/>
            <person name="Rusch D."/>
            <person name="Podicherti R."/>
            <person name="Tsui H.-C.T."/>
            <person name="Winkler M.E."/>
        </authorList>
    </citation>
    <scope>NUCLEOTIDE SEQUENCE</scope>
</reference>
<accession>A0A382D8E0</accession>
<name>A0A382D8E0_9ZZZZ</name>